<evidence type="ECO:0000313" key="2">
    <source>
        <dbReference type="Proteomes" id="UP000609879"/>
    </source>
</evidence>
<dbReference type="EMBL" id="BOMI01000081">
    <property type="protein sequence ID" value="GID75535.1"/>
    <property type="molecule type" value="Genomic_DNA"/>
</dbReference>
<evidence type="ECO:0000313" key="1">
    <source>
        <dbReference type="EMBL" id="GID75535.1"/>
    </source>
</evidence>
<dbReference type="Gene3D" id="3.40.50.720">
    <property type="entry name" value="NAD(P)-binding Rossmann-like Domain"/>
    <property type="match status" value="1"/>
</dbReference>
<dbReference type="PANTHER" id="PTHR43781">
    <property type="entry name" value="SACCHAROPINE DEHYDROGENASE"/>
    <property type="match status" value="1"/>
</dbReference>
<accession>A0ABQ3Y6C2</accession>
<reference evidence="1 2" key="1">
    <citation type="submission" date="2021-01" db="EMBL/GenBank/DDBJ databases">
        <title>Whole genome shotgun sequence of Actinoplanes deccanensis NBRC 13994.</title>
        <authorList>
            <person name="Komaki H."/>
            <person name="Tamura T."/>
        </authorList>
    </citation>
    <scope>NUCLEOTIDE SEQUENCE [LARGE SCALE GENOMIC DNA]</scope>
    <source>
        <strain evidence="1 2">NBRC 13994</strain>
    </source>
</reference>
<dbReference type="InterPro" id="IPR036291">
    <property type="entry name" value="NAD(P)-bd_dom_sf"/>
</dbReference>
<comment type="caution">
    <text evidence="1">The sequence shown here is derived from an EMBL/GenBank/DDBJ whole genome shotgun (WGS) entry which is preliminary data.</text>
</comment>
<keyword evidence="2" id="KW-1185">Reference proteome</keyword>
<sequence length="407" mass="42142">MTAEVWVLGGTGRSARATATELIRRGITPVLVGRDPARLTEAAHTIEAHAIEASTIEAGVVKARTPDSRALDSRAPGSPLFDGHAPAVRIVVARSVAETAAEIRRQRPAVVVNTIGPFTATAEPIIRACLPASHYVDLANDVAAVTAVLGLHEAAVAAGRSLVTGAGFGVTATESVVVKLREGHPTPSDVRVDMVPSLAIEPGPIGEALAATILEGLPGVEGGGRYSGRRYRDGHLARARLAGDTARLTLPDGTQVTTAGMPLGELVAAQRASGAPSVLAASSEAPSSRIARAVLPLATALLLIAPLRRYAIRRLAAVEPKPRPRPREHSWGHAVLRWPDGTVREGWLRVGEAQSFTGAVPAEVAYRLLTGTGRPGAYFPAALFGPSLAESCGGEYVIDSATGLPSA</sequence>
<dbReference type="Proteomes" id="UP000609879">
    <property type="component" value="Unassembled WGS sequence"/>
</dbReference>
<dbReference type="RefSeq" id="WP_203766084.1">
    <property type="nucleotide sequence ID" value="NZ_BAAABO010000016.1"/>
</dbReference>
<dbReference type="PANTHER" id="PTHR43781:SF1">
    <property type="entry name" value="SACCHAROPINE DEHYDROGENASE"/>
    <property type="match status" value="1"/>
</dbReference>
<gene>
    <name evidence="1" type="ORF">Ade02nite_41760</name>
</gene>
<protein>
    <submittedName>
        <fullName evidence="1">Membrane protein</fullName>
    </submittedName>
</protein>
<dbReference type="SUPFAM" id="SSF51735">
    <property type="entry name" value="NAD(P)-binding Rossmann-fold domains"/>
    <property type="match status" value="1"/>
</dbReference>
<organism evidence="1 2">
    <name type="scientific">Paractinoplanes deccanensis</name>
    <dbReference type="NCBI Taxonomy" id="113561"/>
    <lineage>
        <taxon>Bacteria</taxon>
        <taxon>Bacillati</taxon>
        <taxon>Actinomycetota</taxon>
        <taxon>Actinomycetes</taxon>
        <taxon>Micromonosporales</taxon>
        <taxon>Micromonosporaceae</taxon>
        <taxon>Paractinoplanes</taxon>
    </lineage>
</organism>
<proteinExistence type="predicted"/>
<name>A0ABQ3Y6C2_9ACTN</name>